<feature type="compositionally biased region" description="Low complexity" evidence="5">
    <location>
        <begin position="48"/>
        <end position="66"/>
    </location>
</feature>
<dbReference type="ExpressionAtlas" id="A5AKR1">
    <property type="expression patterns" value="baseline and differential"/>
</dbReference>
<keyword evidence="4 6" id="KW-0472">Membrane</keyword>
<dbReference type="Pfam" id="PF03168">
    <property type="entry name" value="LEA_2"/>
    <property type="match status" value="1"/>
</dbReference>
<comment type="subcellular location">
    <subcellularLocation>
        <location evidence="1">Membrane</location>
        <topology evidence="1">Single-pass membrane protein</topology>
    </subcellularLocation>
</comment>
<dbReference type="PANTHER" id="PTHR31234">
    <property type="entry name" value="LATE EMBRYOGENESIS ABUNDANT (LEA) HYDROXYPROLINE-RICH GLYCOPROTEIN FAMILY"/>
    <property type="match status" value="1"/>
</dbReference>
<organism evidence="8">
    <name type="scientific">Vitis vinifera</name>
    <name type="common">Grape</name>
    <dbReference type="NCBI Taxonomy" id="29760"/>
    <lineage>
        <taxon>Eukaryota</taxon>
        <taxon>Viridiplantae</taxon>
        <taxon>Streptophyta</taxon>
        <taxon>Embryophyta</taxon>
        <taxon>Tracheophyta</taxon>
        <taxon>Spermatophyta</taxon>
        <taxon>Magnoliopsida</taxon>
        <taxon>eudicotyledons</taxon>
        <taxon>Gunneridae</taxon>
        <taxon>Pentapetalae</taxon>
        <taxon>rosids</taxon>
        <taxon>Vitales</taxon>
        <taxon>Vitaceae</taxon>
        <taxon>Viteae</taxon>
        <taxon>Vitis</taxon>
    </lineage>
</organism>
<dbReference type="AlphaFoldDB" id="A5AKR1"/>
<dbReference type="PANTHER" id="PTHR31234:SF6">
    <property type="entry name" value="LATE EMBRYOGENESIS ABUNDANT PROTEIN LEA-2 SUBGROUP DOMAIN-CONTAINING PROTEIN"/>
    <property type="match status" value="1"/>
</dbReference>
<proteinExistence type="predicted"/>
<evidence type="ECO:0000313" key="8">
    <source>
        <dbReference type="EMBL" id="CAN80190.1"/>
    </source>
</evidence>
<evidence type="ECO:0000256" key="6">
    <source>
        <dbReference type="SAM" id="Phobius"/>
    </source>
</evidence>
<feature type="transmembrane region" description="Helical" evidence="6">
    <location>
        <begin position="94"/>
        <end position="124"/>
    </location>
</feature>
<keyword evidence="3 6" id="KW-1133">Transmembrane helix</keyword>
<feature type="region of interest" description="Disordered" evidence="5">
    <location>
        <begin position="46"/>
        <end position="84"/>
    </location>
</feature>
<evidence type="ECO:0000256" key="3">
    <source>
        <dbReference type="ARBA" id="ARBA00022989"/>
    </source>
</evidence>
<dbReference type="SUPFAM" id="SSF117070">
    <property type="entry name" value="LEA14-like"/>
    <property type="match status" value="1"/>
</dbReference>
<feature type="domain" description="Late embryogenesis abundant protein LEA-2 subgroup" evidence="7">
    <location>
        <begin position="163"/>
        <end position="266"/>
    </location>
</feature>
<evidence type="ECO:0000256" key="4">
    <source>
        <dbReference type="ARBA" id="ARBA00023136"/>
    </source>
</evidence>
<dbReference type="InterPro" id="IPR044839">
    <property type="entry name" value="NDR1-like"/>
</dbReference>
<dbReference type="GO" id="GO:0098542">
    <property type="term" value="P:defense response to other organism"/>
    <property type="evidence" value="ECO:0007669"/>
    <property type="project" value="InterPro"/>
</dbReference>
<dbReference type="InterPro" id="IPR004864">
    <property type="entry name" value="LEA_2"/>
</dbReference>
<dbReference type="EMBL" id="AM428977">
    <property type="protein sequence ID" value="CAN80190.1"/>
    <property type="molecule type" value="Genomic_DNA"/>
</dbReference>
<accession>A5AKR1</accession>
<name>A5AKR1_VITVI</name>
<dbReference type="GO" id="GO:0016020">
    <property type="term" value="C:membrane"/>
    <property type="evidence" value="ECO:0007669"/>
    <property type="project" value="UniProtKB-SubCell"/>
</dbReference>
<gene>
    <name evidence="8" type="ORF">VITISV_042373</name>
</gene>
<evidence type="ECO:0000259" key="7">
    <source>
        <dbReference type="Pfam" id="PF03168"/>
    </source>
</evidence>
<protein>
    <recommendedName>
        <fullName evidence="7">Late embryogenesis abundant protein LEA-2 subgroup domain-containing protein</fullName>
    </recommendedName>
</protein>
<evidence type="ECO:0000256" key="5">
    <source>
        <dbReference type="SAM" id="MobiDB-lite"/>
    </source>
</evidence>
<reference evidence="8" key="1">
    <citation type="journal article" date="2007" name="PLoS ONE">
        <title>The first genome sequence of an elite grapevine cultivar (Pinot noir Vitis vinifera L.): coping with a highly heterozygous genome.</title>
        <authorList>
            <person name="Velasco R."/>
            <person name="Zharkikh A."/>
            <person name="Troggio M."/>
            <person name="Cartwright D.A."/>
            <person name="Cestaro A."/>
            <person name="Pruss D."/>
            <person name="Pindo M."/>
            <person name="FitzGerald L.M."/>
            <person name="Vezzulli S."/>
            <person name="Reid J."/>
            <person name="Malacarne G."/>
            <person name="Iliev D."/>
            <person name="Coppola G."/>
            <person name="Wardell B."/>
            <person name="Micheletti D."/>
            <person name="Macalma T."/>
            <person name="Facci M."/>
            <person name="Mitchell J.T."/>
            <person name="Perazzolli M."/>
            <person name="Eldredge G."/>
            <person name="Gatto P."/>
            <person name="Oyzerski R."/>
            <person name="Moretto M."/>
            <person name="Gutin N."/>
            <person name="Stefanini M."/>
            <person name="Chen Y."/>
            <person name="Segala C."/>
            <person name="Davenport C."/>
            <person name="Dematte L."/>
            <person name="Mraz A."/>
            <person name="Battilana J."/>
            <person name="Stormo K."/>
            <person name="Costa F."/>
            <person name="Tao Q."/>
            <person name="Si-Ammour A."/>
            <person name="Harkins T."/>
            <person name="Lackey A."/>
            <person name="Perbost C."/>
            <person name="Taillon B."/>
            <person name="Stella A."/>
            <person name="Solovyev V."/>
            <person name="Fawcett J.A."/>
            <person name="Sterck L."/>
            <person name="Vandepoele K."/>
            <person name="Grando S.M."/>
            <person name="Toppo S."/>
            <person name="Moser C."/>
            <person name="Lanchbury J."/>
            <person name="Bogden R."/>
            <person name="Skolnick M."/>
            <person name="Sgaramella V."/>
            <person name="Bhatnagar S.K."/>
            <person name="Fontana P."/>
            <person name="Gutin A."/>
            <person name="Van de Peer Y."/>
            <person name="Salamini F."/>
            <person name="Viola R."/>
        </authorList>
    </citation>
    <scope>NUCLEOTIDE SEQUENCE</scope>
</reference>
<sequence>MAGKAQQIIEKNFPTVSLENKGGENLFTGERTCAAVIQKNRVYPSSKPTTTGAAPGGTTAPAAAPAKSHLYNPTRPTYRPQAHRRRPRRSCRSICCCCFFWFLLVLLLLILLAATAGAALWVFYRPHSPTFSVSTFKTTQFNLSASSADASSSGHLSAAFNLTIAARNPNKKITIFYDPFTVSISSNDVILANGSYPAFASSPKDFTVLKPTLSSHSRDLDADSVTSLRSDLKKKSGLPLEFQMDTKVKIKMGGFKSSKVGIRVTCDGIQAAVPKGKSPSVASTSDSKCEVDLRIKIWKWTF</sequence>
<evidence type="ECO:0000256" key="2">
    <source>
        <dbReference type="ARBA" id="ARBA00022692"/>
    </source>
</evidence>
<keyword evidence="2 6" id="KW-0812">Transmembrane</keyword>
<evidence type="ECO:0000256" key="1">
    <source>
        <dbReference type="ARBA" id="ARBA00004167"/>
    </source>
</evidence>